<dbReference type="SUPFAM" id="SSF56112">
    <property type="entry name" value="Protein kinase-like (PK-like)"/>
    <property type="match status" value="1"/>
</dbReference>
<evidence type="ECO:0000313" key="4">
    <source>
        <dbReference type="Proteomes" id="UP001521785"/>
    </source>
</evidence>
<gene>
    <name evidence="3" type="ORF">SLS60_010474</name>
</gene>
<name>A0ABR3QPL0_9PLEO</name>
<feature type="compositionally biased region" description="Low complexity" evidence="1">
    <location>
        <begin position="705"/>
        <end position="717"/>
    </location>
</feature>
<feature type="domain" description="Protein kinase" evidence="2">
    <location>
        <begin position="180"/>
        <end position="495"/>
    </location>
</feature>
<dbReference type="CDD" id="cd00180">
    <property type="entry name" value="PKc"/>
    <property type="match status" value="1"/>
</dbReference>
<dbReference type="InterPro" id="IPR000719">
    <property type="entry name" value="Prot_kinase_dom"/>
</dbReference>
<dbReference type="Pfam" id="PF00069">
    <property type="entry name" value="Pkinase"/>
    <property type="match status" value="1"/>
</dbReference>
<dbReference type="EMBL" id="JAKJXO020000018">
    <property type="protein sequence ID" value="KAL1593742.1"/>
    <property type="molecule type" value="Genomic_DNA"/>
</dbReference>
<keyword evidence="4" id="KW-1185">Reference proteome</keyword>
<protein>
    <recommendedName>
        <fullName evidence="2">Protein kinase domain-containing protein</fullName>
    </recommendedName>
</protein>
<evidence type="ECO:0000256" key="1">
    <source>
        <dbReference type="SAM" id="MobiDB-lite"/>
    </source>
</evidence>
<dbReference type="PANTHER" id="PTHR24359">
    <property type="entry name" value="SERINE/THREONINE-PROTEIN KINASE SBK1"/>
    <property type="match status" value="1"/>
</dbReference>
<dbReference type="PROSITE" id="PS50011">
    <property type="entry name" value="PROTEIN_KINASE_DOM"/>
    <property type="match status" value="1"/>
</dbReference>
<dbReference type="PANTHER" id="PTHR24359:SF1">
    <property type="entry name" value="INHIBITOR OF NUCLEAR FACTOR KAPPA-B KINASE EPSILON SUBUNIT HOMOLOG 1-RELATED"/>
    <property type="match status" value="1"/>
</dbReference>
<comment type="caution">
    <text evidence="3">The sequence shown here is derived from an EMBL/GenBank/DDBJ whole genome shotgun (WGS) entry which is preliminary data.</text>
</comment>
<proteinExistence type="predicted"/>
<evidence type="ECO:0000313" key="3">
    <source>
        <dbReference type="EMBL" id="KAL1593742.1"/>
    </source>
</evidence>
<feature type="compositionally biased region" description="Basic residues" evidence="1">
    <location>
        <begin position="684"/>
        <end position="695"/>
    </location>
</feature>
<feature type="region of interest" description="Disordered" evidence="1">
    <location>
        <begin position="618"/>
        <end position="751"/>
    </location>
</feature>
<sequence>MTLKSIFTSGMRLSDVLRLSMEKSAFDKTPYTFLPKGALDSIVNKATILIAMGITKPTPEDYDLVAYILMKAKKLFATAAYIGLRPNTLYRAMVLFRNNNFSDERLPLEEMSAAKFVKDVMSGHKHPLAKLEGHVKYEADRIWTFRRVHAFLEEQFRFLAPILSTGQSDQNFGNLILPFVKKHAAQAEGAFGVIDKYEIHSDHVEIPAEQRVIPSNVCAVKEFKLHRGTHQEVAQRWASEVKALTTMNTLNQDHIVRFISAFRRGTPEAPEHYLITEWADGGNLHDLWKSIPNPPLTESFVRAAIKQLRGLSDALCAVHYLRSDGVHTAAHGRHGDLKPENILCFRSGDKIGTLKIGDFGEAKSHQIVTAMRNSNTTARYGTRRYEPPECEIGIDTAHPGQRDMRRSRLYDIWSFGCITLEIIIWLLHGTKGLREFNESVKTGFDDESPFYQVIQTPRIRSARVHSVVALWMKHISKDPACRAGTTALGDLLELVERGLLVVKLPSNGGSVPTDDLLMQTEKHSDYSMPNHSPHQKKSPFQTRFEEIPMINVTPPHRDSANSPGMQAESVIGGPVRYRADELRDRLKLIESKHAEDGYWSTQRKLPLPVVNLDLCSMSTSHSDDEDQSELNGDCSVPKRLHTKEHNKVDRTSAARVDHDQPEAFLDDQARKARDNDDDEVHFTTRGRPRGSKNKRTAQMTRDSTKTSSSTSSCSQLSKPKRSRIDREDDDDHGEQDDKKRSMQRRNSKGSHATCNLACPFAKYLPVEYPQCRKRTAQFRDNAKVKEHLRYEDSEDLVFSLIDQAYGSAGFSLRVFQAYRQNQRAESTCSARAALHCGWTTTSTQSGAFQTSDSGYSASGECPARGPSVPFAEHLDPVPQEHESTCATAVQVSNTVPKHSVDIDEEHELQGVVGSADMTENMEMQTISDSFDASTAKPPGINSPMDEARTALIEESHGDIIDHPSGEMDPRLLSLAPLGATDWASYNFDDHALDDFIVRTPPESRN</sequence>
<dbReference type="Gene3D" id="1.10.510.10">
    <property type="entry name" value="Transferase(Phosphotransferase) domain 1"/>
    <property type="match status" value="1"/>
</dbReference>
<organism evidence="3 4">
    <name type="scientific">Paraconiothyrium brasiliense</name>
    <dbReference type="NCBI Taxonomy" id="300254"/>
    <lineage>
        <taxon>Eukaryota</taxon>
        <taxon>Fungi</taxon>
        <taxon>Dikarya</taxon>
        <taxon>Ascomycota</taxon>
        <taxon>Pezizomycotina</taxon>
        <taxon>Dothideomycetes</taxon>
        <taxon>Pleosporomycetidae</taxon>
        <taxon>Pleosporales</taxon>
        <taxon>Massarineae</taxon>
        <taxon>Didymosphaeriaceae</taxon>
        <taxon>Paraconiothyrium</taxon>
    </lineage>
</organism>
<accession>A0ABR3QPL0</accession>
<dbReference type="SMART" id="SM00220">
    <property type="entry name" value="S_TKc"/>
    <property type="match status" value="1"/>
</dbReference>
<dbReference type="Proteomes" id="UP001521785">
    <property type="component" value="Unassembled WGS sequence"/>
</dbReference>
<evidence type="ECO:0000259" key="2">
    <source>
        <dbReference type="PROSITE" id="PS50011"/>
    </source>
</evidence>
<reference evidence="3 4" key="1">
    <citation type="submission" date="2024-02" db="EMBL/GenBank/DDBJ databases">
        <title>De novo assembly and annotation of 12 fungi associated with fruit tree decline syndrome in Ontario, Canada.</title>
        <authorList>
            <person name="Sulman M."/>
            <person name="Ellouze W."/>
            <person name="Ilyukhin E."/>
        </authorList>
    </citation>
    <scope>NUCLEOTIDE SEQUENCE [LARGE SCALE GENOMIC DNA]</scope>
    <source>
        <strain evidence="3 4">M42-189</strain>
    </source>
</reference>
<dbReference type="InterPro" id="IPR011009">
    <property type="entry name" value="Kinase-like_dom_sf"/>
</dbReference>
<feature type="compositionally biased region" description="Basic and acidic residues" evidence="1">
    <location>
        <begin position="643"/>
        <end position="674"/>
    </location>
</feature>